<name>A0A6N7WFA0_9FIRM</name>
<evidence type="ECO:0008006" key="3">
    <source>
        <dbReference type="Google" id="ProtNLM"/>
    </source>
</evidence>
<protein>
    <recommendedName>
        <fullName evidence="3">Transposase</fullName>
    </recommendedName>
</protein>
<keyword evidence="2" id="KW-1185">Reference proteome</keyword>
<gene>
    <name evidence="1" type="ORF">FYJ45_08685</name>
</gene>
<evidence type="ECO:0000313" key="1">
    <source>
        <dbReference type="EMBL" id="MSS88364.1"/>
    </source>
</evidence>
<dbReference type="EMBL" id="VUMI01000011">
    <property type="protein sequence ID" value="MSS88364.1"/>
    <property type="molecule type" value="Genomic_DNA"/>
</dbReference>
<comment type="caution">
    <text evidence="1">The sequence shown here is derived from an EMBL/GenBank/DDBJ whole genome shotgun (WGS) entry which is preliminary data.</text>
</comment>
<accession>A0A6N7WFA0</accession>
<sequence length="89" mass="10088">MSVTEKEEILARDYGIEIEQEMGEELRQMSNLSEAIEERGIEKGLEEGIEKGINLAKKVKRCLREGCSEKKIAEICGISVEKVNEIMED</sequence>
<dbReference type="AlphaFoldDB" id="A0A6N7WFA0"/>
<proteinExistence type="predicted"/>
<organism evidence="1 2">
    <name type="scientific">Eisenbergiella porci</name>
    <dbReference type="NCBI Taxonomy" id="2652274"/>
    <lineage>
        <taxon>Bacteria</taxon>
        <taxon>Bacillati</taxon>
        <taxon>Bacillota</taxon>
        <taxon>Clostridia</taxon>
        <taxon>Lachnospirales</taxon>
        <taxon>Lachnospiraceae</taxon>
        <taxon>Eisenbergiella</taxon>
    </lineage>
</organism>
<reference evidence="1 2" key="1">
    <citation type="submission" date="2019-08" db="EMBL/GenBank/DDBJ databases">
        <title>In-depth cultivation of the pig gut microbiome towards novel bacterial diversity and tailored functional studies.</title>
        <authorList>
            <person name="Wylensek D."/>
            <person name="Hitch T.C.A."/>
            <person name="Clavel T."/>
        </authorList>
    </citation>
    <scope>NUCLEOTIDE SEQUENCE [LARGE SCALE GENOMIC DNA]</scope>
    <source>
        <strain evidence="1 2">WCA-389-WT-23B</strain>
    </source>
</reference>
<dbReference type="Proteomes" id="UP000436047">
    <property type="component" value="Unassembled WGS sequence"/>
</dbReference>
<evidence type="ECO:0000313" key="2">
    <source>
        <dbReference type="Proteomes" id="UP000436047"/>
    </source>
</evidence>